<evidence type="ECO:0000256" key="9">
    <source>
        <dbReference type="SAM" id="MobiDB-lite"/>
    </source>
</evidence>
<name>A0AAV2P9B8_9HYME</name>
<dbReference type="GO" id="GO:0000049">
    <property type="term" value="F:tRNA binding"/>
    <property type="evidence" value="ECO:0007669"/>
    <property type="project" value="TreeGrafter"/>
</dbReference>
<dbReference type="PANTHER" id="PTHR15641">
    <property type="entry name" value="ELONGATOR COMPLEX PROTEIN 5"/>
    <property type="match status" value="1"/>
</dbReference>
<comment type="similarity">
    <text evidence="4">Belongs to the ELP5 family.</text>
</comment>
<dbReference type="GO" id="GO:0002098">
    <property type="term" value="P:tRNA wobble uridine modification"/>
    <property type="evidence" value="ECO:0007669"/>
    <property type="project" value="InterPro"/>
</dbReference>
<keyword evidence="11" id="KW-1185">Reference proteome</keyword>
<evidence type="ECO:0000313" key="11">
    <source>
        <dbReference type="Proteomes" id="UP001497644"/>
    </source>
</evidence>
<evidence type="ECO:0000256" key="8">
    <source>
        <dbReference type="ARBA" id="ARBA00023242"/>
    </source>
</evidence>
<dbReference type="GO" id="GO:0005829">
    <property type="term" value="C:cytosol"/>
    <property type="evidence" value="ECO:0007669"/>
    <property type="project" value="TreeGrafter"/>
</dbReference>
<dbReference type="InterPro" id="IPR019519">
    <property type="entry name" value="Elp5"/>
</dbReference>
<evidence type="ECO:0000256" key="6">
    <source>
        <dbReference type="ARBA" id="ARBA00022490"/>
    </source>
</evidence>
<protein>
    <recommendedName>
        <fullName evidence="5">Elongator complex protein 5</fullName>
    </recommendedName>
</protein>
<dbReference type="AlphaFoldDB" id="A0AAV2P9B8"/>
<dbReference type="GO" id="GO:0005634">
    <property type="term" value="C:nucleus"/>
    <property type="evidence" value="ECO:0007669"/>
    <property type="project" value="UniProtKB-SubCell"/>
</dbReference>
<accession>A0AAV2P9B8</accession>
<feature type="compositionally biased region" description="Acidic residues" evidence="9">
    <location>
        <begin position="280"/>
        <end position="295"/>
    </location>
</feature>
<dbReference type="Proteomes" id="UP001497644">
    <property type="component" value="Chromosome 8"/>
</dbReference>
<dbReference type="EMBL" id="OZ034831">
    <property type="protein sequence ID" value="CAL1688561.1"/>
    <property type="molecule type" value="Genomic_DNA"/>
</dbReference>
<dbReference type="GO" id="GO:0033588">
    <property type="term" value="C:elongator holoenzyme complex"/>
    <property type="evidence" value="ECO:0007669"/>
    <property type="project" value="InterPro"/>
</dbReference>
<evidence type="ECO:0000256" key="3">
    <source>
        <dbReference type="ARBA" id="ARBA00005043"/>
    </source>
</evidence>
<evidence type="ECO:0000256" key="5">
    <source>
        <dbReference type="ARBA" id="ARBA00020264"/>
    </source>
</evidence>
<keyword evidence="7" id="KW-0819">tRNA processing</keyword>
<comment type="subcellular location">
    <subcellularLocation>
        <location evidence="2">Cytoplasm</location>
    </subcellularLocation>
    <subcellularLocation>
        <location evidence="1">Nucleus</location>
    </subcellularLocation>
</comment>
<comment type="pathway">
    <text evidence="3">tRNA modification; 5-methoxycarbonylmethyl-2-thiouridine-tRNA biosynthesis.</text>
</comment>
<evidence type="ECO:0000256" key="1">
    <source>
        <dbReference type="ARBA" id="ARBA00004123"/>
    </source>
</evidence>
<keyword evidence="6" id="KW-0963">Cytoplasm</keyword>
<evidence type="ECO:0000256" key="7">
    <source>
        <dbReference type="ARBA" id="ARBA00022694"/>
    </source>
</evidence>
<evidence type="ECO:0000256" key="4">
    <source>
        <dbReference type="ARBA" id="ARBA00009567"/>
    </source>
</evidence>
<feature type="region of interest" description="Disordered" evidence="9">
    <location>
        <begin position="276"/>
        <end position="295"/>
    </location>
</feature>
<gene>
    <name evidence="10" type="ORF">LPLAT_LOCUS13604</name>
</gene>
<dbReference type="PANTHER" id="PTHR15641:SF1">
    <property type="entry name" value="ELONGATOR COMPLEX PROTEIN 5"/>
    <property type="match status" value="1"/>
</dbReference>
<sequence length="295" mass="33806">MKVGYFLIKYSNLYQHTVYICLAGLKSTNYFTALDVMYAGTLIAGWLHAWKEKDPNYSIDLLSFSDPKVWYDNEPGPLTSKNIHLHDYYTLDVNEVAKKDLENLEHILKTVKLKPRNTIIVNCLSSLVLYAGLAKALRFIEKLSKQVSQLICIYRRDLVQKIPAIETLGTTYVKLEKFTGINSTNNLIYTARLVHRKLGGSITCQTEIIKQDSISYRINAEKIATANARKSEANESQPVKIESSFRIEMNAREMEQRDKTPLPYTLSTTNTSRIFYHPDDVDDIDEDDPDDDLCF</sequence>
<evidence type="ECO:0000313" key="10">
    <source>
        <dbReference type="EMBL" id="CAL1688561.1"/>
    </source>
</evidence>
<organism evidence="10 11">
    <name type="scientific">Lasius platythorax</name>
    <dbReference type="NCBI Taxonomy" id="488582"/>
    <lineage>
        <taxon>Eukaryota</taxon>
        <taxon>Metazoa</taxon>
        <taxon>Ecdysozoa</taxon>
        <taxon>Arthropoda</taxon>
        <taxon>Hexapoda</taxon>
        <taxon>Insecta</taxon>
        <taxon>Pterygota</taxon>
        <taxon>Neoptera</taxon>
        <taxon>Endopterygota</taxon>
        <taxon>Hymenoptera</taxon>
        <taxon>Apocrita</taxon>
        <taxon>Aculeata</taxon>
        <taxon>Formicoidea</taxon>
        <taxon>Formicidae</taxon>
        <taxon>Formicinae</taxon>
        <taxon>Lasius</taxon>
        <taxon>Lasius</taxon>
    </lineage>
</organism>
<proteinExistence type="inferred from homology"/>
<reference evidence="10" key="1">
    <citation type="submission" date="2024-04" db="EMBL/GenBank/DDBJ databases">
        <authorList>
            <consortium name="Molecular Ecology Group"/>
        </authorList>
    </citation>
    <scope>NUCLEOTIDE SEQUENCE</scope>
</reference>
<keyword evidence="8" id="KW-0539">Nucleus</keyword>
<evidence type="ECO:0000256" key="2">
    <source>
        <dbReference type="ARBA" id="ARBA00004496"/>
    </source>
</evidence>